<dbReference type="Pfam" id="PF01594">
    <property type="entry name" value="AI-2E_transport"/>
    <property type="match status" value="1"/>
</dbReference>
<feature type="transmembrane region" description="Helical" evidence="6">
    <location>
        <begin position="12"/>
        <end position="30"/>
    </location>
</feature>
<evidence type="ECO:0000256" key="4">
    <source>
        <dbReference type="ARBA" id="ARBA00022989"/>
    </source>
</evidence>
<evidence type="ECO:0000313" key="8">
    <source>
        <dbReference type="Proteomes" id="UP000824071"/>
    </source>
</evidence>
<gene>
    <name evidence="7" type="primary">ytvI</name>
    <name evidence="7" type="ORF">IAC53_08215</name>
</gene>
<dbReference type="InterPro" id="IPR002549">
    <property type="entry name" value="AI-2E-like"/>
</dbReference>
<reference evidence="7" key="2">
    <citation type="journal article" date="2021" name="PeerJ">
        <title>Extensive microbial diversity within the chicken gut microbiome revealed by metagenomics and culture.</title>
        <authorList>
            <person name="Gilroy R."/>
            <person name="Ravi A."/>
            <person name="Getino M."/>
            <person name="Pursley I."/>
            <person name="Horton D.L."/>
            <person name="Alikhan N.F."/>
            <person name="Baker D."/>
            <person name="Gharbi K."/>
            <person name="Hall N."/>
            <person name="Watson M."/>
            <person name="Adriaenssens E.M."/>
            <person name="Foster-Nyarko E."/>
            <person name="Jarju S."/>
            <person name="Secka A."/>
            <person name="Antonio M."/>
            <person name="Oren A."/>
            <person name="Chaudhuri R.R."/>
            <person name="La Ragione R."/>
            <person name="Hildebrand F."/>
            <person name="Pallen M.J."/>
        </authorList>
    </citation>
    <scope>NUCLEOTIDE SEQUENCE</scope>
    <source>
        <strain evidence="7">ChiGjej1B1-19959</strain>
    </source>
</reference>
<dbReference type="EMBL" id="DVMW01000046">
    <property type="protein sequence ID" value="HIU36571.1"/>
    <property type="molecule type" value="Genomic_DNA"/>
</dbReference>
<feature type="transmembrane region" description="Helical" evidence="6">
    <location>
        <begin position="36"/>
        <end position="58"/>
    </location>
</feature>
<keyword evidence="3 6" id="KW-0812">Transmembrane</keyword>
<feature type="transmembrane region" description="Helical" evidence="6">
    <location>
        <begin position="187"/>
        <end position="206"/>
    </location>
</feature>
<organism evidence="7 8">
    <name type="scientific">Candidatus Fimenecus excrementigallinarum</name>
    <dbReference type="NCBI Taxonomy" id="2840816"/>
    <lineage>
        <taxon>Bacteria</taxon>
        <taxon>Bacillati</taxon>
        <taxon>Bacillota</taxon>
        <taxon>Clostridia</taxon>
        <taxon>Candidatus Fimenecus</taxon>
    </lineage>
</organism>
<evidence type="ECO:0000256" key="3">
    <source>
        <dbReference type="ARBA" id="ARBA00022692"/>
    </source>
</evidence>
<name>A0A9D1IH12_9FIRM</name>
<comment type="subcellular location">
    <subcellularLocation>
        <location evidence="1">Membrane</location>
        <topology evidence="1">Multi-pass membrane protein</topology>
    </subcellularLocation>
</comment>
<dbReference type="InterPro" id="IPR014227">
    <property type="entry name" value="YtvI-like"/>
</dbReference>
<evidence type="ECO:0000313" key="7">
    <source>
        <dbReference type="EMBL" id="HIU36571.1"/>
    </source>
</evidence>
<evidence type="ECO:0000256" key="2">
    <source>
        <dbReference type="ARBA" id="ARBA00009773"/>
    </source>
</evidence>
<feature type="transmembrane region" description="Helical" evidence="6">
    <location>
        <begin position="309"/>
        <end position="329"/>
    </location>
</feature>
<feature type="transmembrane region" description="Helical" evidence="6">
    <location>
        <begin position="244"/>
        <end position="267"/>
    </location>
</feature>
<dbReference type="NCBIfam" id="TIGR02872">
    <property type="entry name" value="spore_ytvI"/>
    <property type="match status" value="1"/>
</dbReference>
<keyword evidence="5 6" id="KW-0472">Membrane</keyword>
<keyword evidence="4 6" id="KW-1133">Transmembrane helix</keyword>
<reference evidence="7" key="1">
    <citation type="submission" date="2020-10" db="EMBL/GenBank/DDBJ databases">
        <authorList>
            <person name="Gilroy R."/>
        </authorList>
    </citation>
    <scope>NUCLEOTIDE SEQUENCE</scope>
    <source>
        <strain evidence="7">ChiGjej1B1-19959</strain>
    </source>
</reference>
<comment type="similarity">
    <text evidence="2">Belongs to the autoinducer-2 exporter (AI-2E) (TC 2.A.86) family.</text>
</comment>
<evidence type="ECO:0000256" key="1">
    <source>
        <dbReference type="ARBA" id="ARBA00004141"/>
    </source>
</evidence>
<dbReference type="GO" id="GO:0016020">
    <property type="term" value="C:membrane"/>
    <property type="evidence" value="ECO:0007669"/>
    <property type="project" value="UniProtKB-SubCell"/>
</dbReference>
<evidence type="ECO:0000256" key="5">
    <source>
        <dbReference type="ARBA" id="ARBA00023136"/>
    </source>
</evidence>
<dbReference type="Proteomes" id="UP000824071">
    <property type="component" value="Unassembled WGS sequence"/>
</dbReference>
<feature type="transmembrane region" description="Helical" evidence="6">
    <location>
        <begin position="341"/>
        <end position="364"/>
    </location>
</feature>
<proteinExistence type="inferred from homology"/>
<dbReference type="AlphaFoldDB" id="A0A9D1IH12"/>
<evidence type="ECO:0000256" key="6">
    <source>
        <dbReference type="SAM" id="Phobius"/>
    </source>
</evidence>
<feature type="transmembrane region" description="Helical" evidence="6">
    <location>
        <begin position="70"/>
        <end position="92"/>
    </location>
</feature>
<feature type="transmembrane region" description="Helical" evidence="6">
    <location>
        <begin position="273"/>
        <end position="297"/>
    </location>
</feature>
<comment type="caution">
    <text evidence="7">The sequence shown here is derived from an EMBL/GenBank/DDBJ whole genome shotgun (WGS) entry which is preliminary data.</text>
</comment>
<accession>A0A9D1IH12</accession>
<sequence length="410" mass="44720">MTPTKVENRRNFIIHVVYVAIIIALFYLAVKYALGIVWPFVVAVFLAMLLQRPVAFLVRKTPLRRGAASVILVLFMLCIVGSVLAFAVYRIVVELRGFFDFLLMKLEDADAFATQIVTWLQNSLSFLPESLSESVVGYVQNFLNDLLGAEVHAVAAAEAQREAAAGGFDFSLLSAPLGMVWGTAKQIPMVLVGLLVCIVSCCFMTSDYHTLRTMILSQFPKKRAQELVRTKQIIFSTLGKMAKAYSAIIGITFAELAVGLLVLKLAGLYDGGYIFAIALITAIVDILPVLGTGTILIPWSLWSLFTGEIGFGIGLLVIYAVITVIRQVIEPKLVASQFGLPAFLTIMAMYIGTQLFGFIGLFLLPITIMLLKVLNDEGIIHIFKTRETEAAVAAEPAQGAAGTKEQKNSP</sequence>
<protein>
    <submittedName>
        <fullName evidence="7">Sporulation integral membrane protein YtvI</fullName>
    </submittedName>
</protein>